<dbReference type="InterPro" id="IPR056953">
    <property type="entry name" value="CUT_N"/>
</dbReference>
<dbReference type="PANTHER" id="PTHR22907">
    <property type="entry name" value="GH04558P"/>
    <property type="match status" value="1"/>
</dbReference>
<dbReference type="PROSITE" id="PS51034">
    <property type="entry name" value="ZP_2"/>
    <property type="match status" value="1"/>
</dbReference>
<dbReference type="PROSITE" id="PS50234">
    <property type="entry name" value="VWFA"/>
    <property type="match status" value="1"/>
</dbReference>
<evidence type="ECO:0000259" key="9">
    <source>
        <dbReference type="PROSITE" id="PS50234"/>
    </source>
</evidence>
<dbReference type="InterPro" id="IPR036465">
    <property type="entry name" value="vWFA_dom_sf"/>
</dbReference>
<organism evidence="11 12">
    <name type="scientific">Ditylenchus dipsaci</name>
    <dbReference type="NCBI Taxonomy" id="166011"/>
    <lineage>
        <taxon>Eukaryota</taxon>
        <taxon>Metazoa</taxon>
        <taxon>Ecdysozoa</taxon>
        <taxon>Nematoda</taxon>
        <taxon>Chromadorea</taxon>
        <taxon>Rhabditida</taxon>
        <taxon>Tylenchina</taxon>
        <taxon>Tylenchomorpha</taxon>
        <taxon>Sphaerularioidea</taxon>
        <taxon>Anguinidae</taxon>
        <taxon>Anguininae</taxon>
        <taxon>Ditylenchus</taxon>
    </lineage>
</organism>
<dbReference type="InterPro" id="IPR002035">
    <property type="entry name" value="VWF_A"/>
</dbReference>
<feature type="region of interest" description="Disordered" evidence="8">
    <location>
        <begin position="510"/>
        <end position="584"/>
    </location>
</feature>
<proteinExistence type="predicted"/>
<evidence type="ECO:0000256" key="2">
    <source>
        <dbReference type="ARBA" id="ARBA00022460"/>
    </source>
</evidence>
<dbReference type="PRINTS" id="PR00453">
    <property type="entry name" value="VWFADOMAIN"/>
</dbReference>
<feature type="compositionally biased region" description="Basic and acidic residues" evidence="8">
    <location>
        <begin position="548"/>
        <end position="562"/>
    </location>
</feature>
<dbReference type="Pfam" id="PF25057">
    <property type="entry name" value="CUT_N"/>
    <property type="match status" value="1"/>
</dbReference>
<evidence type="ECO:0000313" key="12">
    <source>
        <dbReference type="WBParaSite" id="jg21159"/>
    </source>
</evidence>
<dbReference type="Gene3D" id="3.40.50.410">
    <property type="entry name" value="von Willebrand factor, type A domain"/>
    <property type="match status" value="1"/>
</dbReference>
<dbReference type="AlphaFoldDB" id="A0A915DKZ2"/>
<keyword evidence="3" id="KW-1003">Cell membrane</keyword>
<evidence type="ECO:0000256" key="1">
    <source>
        <dbReference type="ARBA" id="ARBA00004251"/>
    </source>
</evidence>
<dbReference type="PANTHER" id="PTHR22907:SF54">
    <property type="entry name" value="GH04558P"/>
    <property type="match status" value="1"/>
</dbReference>
<keyword evidence="5" id="KW-0732">Signal</keyword>
<accession>A0A915DKZ2</accession>
<comment type="subcellular location">
    <subcellularLocation>
        <location evidence="1">Cell membrane</location>
        <topology evidence="1">Single-pass type I membrane protein</topology>
    </subcellularLocation>
</comment>
<dbReference type="GO" id="GO:0005886">
    <property type="term" value="C:plasma membrane"/>
    <property type="evidence" value="ECO:0007669"/>
    <property type="project" value="UniProtKB-SubCell"/>
</dbReference>
<sequence length="627" mass="70230">MENSGYKDPSSLKICRPVDRPLDLLFILDGSGSVGGTTFDTQIKMLNRIIDLVDVGDHKSRIAVMQYSSYPNMEFLFNTYKDSNQNIRPKLGTTKTGKALSKAYDMFHGDPSSGSRQGKDNIAQVAIVVSDGHSHDDAISPAIHLRESGVHLIALGIGTHINEGELLQITGDKEFAFNNLSLPESVDQFTSNSLGFDGADIVCNPDSFRISVTTRNQLHGHFYVQDYFHDARCKWNNTETSSQSSSTSEANISLTVGLRDCGVQHQFSLNPKGILFESTIELQFHPTLATPNDKTFKVHCFYHDKGDPNEIDWSMIKEHTQRKSKKEKDTMPCSLSVVKDVPFGFHQQNDACSADVNNLYLGDKSLTNHYDTYQSMLVHSCSLIDMLNNKQEHILIDDTGCSVEESLLENPEYSNSLSVVSRGIAIRKADGPFLKVRCSLKFCDRLMGECEGIVPPKCTHKNKRQMTDASSLLTFDRSKLEKNRMLLKRRIGADQKVQVTVSHLDADISKSGVPRADTQKLPIAEETANQETEDEEHEKGNDDEDSEDHPIPTEKDNAKAVSEDPFQEEMNKRDNAETQDESLRPSMELDRAIIASLNQVEFTVESEVIYVRNRKSRCLIIAPLSRQ</sequence>
<evidence type="ECO:0000256" key="3">
    <source>
        <dbReference type="ARBA" id="ARBA00022475"/>
    </source>
</evidence>
<dbReference type="SUPFAM" id="SSF53300">
    <property type="entry name" value="vWA-like"/>
    <property type="match status" value="1"/>
</dbReference>
<evidence type="ECO:0000256" key="7">
    <source>
        <dbReference type="ARBA" id="ARBA00023136"/>
    </source>
</evidence>
<dbReference type="SMART" id="SM00327">
    <property type="entry name" value="VWA"/>
    <property type="match status" value="1"/>
</dbReference>
<dbReference type="Proteomes" id="UP000887574">
    <property type="component" value="Unplaced"/>
</dbReference>
<feature type="domain" description="ZP" evidence="10">
    <location>
        <begin position="202"/>
        <end position="457"/>
    </location>
</feature>
<dbReference type="Pfam" id="PF25301">
    <property type="entry name" value="CUT_C"/>
    <property type="match status" value="1"/>
</dbReference>
<keyword evidence="6" id="KW-1133">Transmembrane helix</keyword>
<dbReference type="SMART" id="SM00241">
    <property type="entry name" value="ZP"/>
    <property type="match status" value="1"/>
</dbReference>
<name>A0A915DKZ2_9BILA</name>
<keyword evidence="7" id="KW-0472">Membrane</keyword>
<feature type="domain" description="VWFA" evidence="9">
    <location>
        <begin position="23"/>
        <end position="194"/>
    </location>
</feature>
<dbReference type="InterPro" id="IPR001507">
    <property type="entry name" value="ZP_dom"/>
</dbReference>
<dbReference type="GO" id="GO:0042302">
    <property type="term" value="F:structural constituent of cuticle"/>
    <property type="evidence" value="ECO:0007669"/>
    <property type="project" value="UniProtKB-KW"/>
</dbReference>
<keyword evidence="11" id="KW-1185">Reference proteome</keyword>
<evidence type="ECO:0000256" key="5">
    <source>
        <dbReference type="ARBA" id="ARBA00022729"/>
    </source>
</evidence>
<dbReference type="WBParaSite" id="jg21159">
    <property type="protein sequence ID" value="jg21159"/>
    <property type="gene ID" value="jg21159"/>
</dbReference>
<evidence type="ECO:0000259" key="10">
    <source>
        <dbReference type="PROSITE" id="PS51034"/>
    </source>
</evidence>
<evidence type="ECO:0000256" key="6">
    <source>
        <dbReference type="ARBA" id="ARBA00022989"/>
    </source>
</evidence>
<keyword evidence="4" id="KW-0812">Transmembrane</keyword>
<dbReference type="InterPro" id="IPR057475">
    <property type="entry name" value="CUT_C"/>
</dbReference>
<evidence type="ECO:0000313" key="11">
    <source>
        <dbReference type="Proteomes" id="UP000887574"/>
    </source>
</evidence>
<keyword evidence="2" id="KW-0193">Cuticle</keyword>
<feature type="compositionally biased region" description="Acidic residues" evidence="8">
    <location>
        <begin position="531"/>
        <end position="547"/>
    </location>
</feature>
<evidence type="ECO:0000256" key="8">
    <source>
        <dbReference type="SAM" id="MobiDB-lite"/>
    </source>
</evidence>
<dbReference type="InterPro" id="IPR051962">
    <property type="entry name" value="Cuticlin"/>
</dbReference>
<feature type="compositionally biased region" description="Basic and acidic residues" evidence="8">
    <location>
        <begin position="569"/>
        <end position="584"/>
    </location>
</feature>
<evidence type="ECO:0000256" key="4">
    <source>
        <dbReference type="ARBA" id="ARBA00022692"/>
    </source>
</evidence>
<protein>
    <submittedName>
        <fullName evidence="12">VWFA domain-containing protein</fullName>
    </submittedName>
</protein>
<dbReference type="Pfam" id="PF00092">
    <property type="entry name" value="VWA"/>
    <property type="match status" value="1"/>
</dbReference>
<reference evidence="12" key="1">
    <citation type="submission" date="2022-11" db="UniProtKB">
        <authorList>
            <consortium name="WormBaseParasite"/>
        </authorList>
    </citation>
    <scope>IDENTIFICATION</scope>
</reference>